<dbReference type="PANTHER" id="PTHR48225:SF7">
    <property type="entry name" value="MEIOSIS-SPECIFIC PROTEIN HOP1"/>
    <property type="match status" value="1"/>
</dbReference>
<keyword evidence="4" id="KW-0479">Metal-binding</keyword>
<dbReference type="InterPro" id="IPR003511">
    <property type="entry name" value="HORMA_dom"/>
</dbReference>
<protein>
    <submittedName>
        <fullName evidence="11">HORMA domain-containing protein</fullName>
    </submittedName>
</protein>
<dbReference type="Gene3D" id="3.30.900.10">
    <property type="entry name" value="HORMA domain"/>
    <property type="match status" value="1"/>
</dbReference>
<evidence type="ECO:0000256" key="9">
    <source>
        <dbReference type="SAM" id="MobiDB-lite"/>
    </source>
</evidence>
<organism evidence="11 12">
    <name type="scientific">Neohortaea acidophila</name>
    <dbReference type="NCBI Taxonomy" id="245834"/>
    <lineage>
        <taxon>Eukaryota</taxon>
        <taxon>Fungi</taxon>
        <taxon>Dikarya</taxon>
        <taxon>Ascomycota</taxon>
        <taxon>Pezizomycotina</taxon>
        <taxon>Dothideomycetes</taxon>
        <taxon>Dothideomycetidae</taxon>
        <taxon>Mycosphaerellales</taxon>
        <taxon>Teratosphaeriaceae</taxon>
        <taxon>Neohortaea</taxon>
    </lineage>
</organism>
<keyword evidence="8" id="KW-0469">Meiosis</keyword>
<dbReference type="PROSITE" id="PS50815">
    <property type="entry name" value="HORMA"/>
    <property type="match status" value="1"/>
</dbReference>
<keyword evidence="6" id="KW-0862">Zinc</keyword>
<dbReference type="OrthoDB" id="1928087at2759"/>
<dbReference type="InterPro" id="IPR036570">
    <property type="entry name" value="HORMA_dom_sf"/>
</dbReference>
<keyword evidence="3" id="KW-0158">Chromosome</keyword>
<evidence type="ECO:0000256" key="5">
    <source>
        <dbReference type="ARBA" id="ARBA00022771"/>
    </source>
</evidence>
<dbReference type="Gene3D" id="3.30.40.10">
    <property type="entry name" value="Zinc/RING finger domain, C3HC4 (zinc finger)"/>
    <property type="match status" value="1"/>
</dbReference>
<comment type="subcellular location">
    <subcellularLocation>
        <location evidence="2">Chromosome</location>
    </subcellularLocation>
    <subcellularLocation>
        <location evidence="1">Nucleus</location>
    </subcellularLocation>
</comment>
<proteinExistence type="predicted"/>
<keyword evidence="7" id="KW-0539">Nucleus</keyword>
<dbReference type="Pfam" id="PF00628">
    <property type="entry name" value="PHD"/>
    <property type="match status" value="1"/>
</dbReference>
<dbReference type="GO" id="GO:0008270">
    <property type="term" value="F:zinc ion binding"/>
    <property type="evidence" value="ECO:0007669"/>
    <property type="project" value="UniProtKB-KW"/>
</dbReference>
<dbReference type="SUPFAM" id="SSF56019">
    <property type="entry name" value="The spindle assembly checkpoint protein mad2"/>
    <property type="match status" value="1"/>
</dbReference>
<dbReference type="GO" id="GO:0007130">
    <property type="term" value="P:synaptonemal complex assembly"/>
    <property type="evidence" value="ECO:0007669"/>
    <property type="project" value="TreeGrafter"/>
</dbReference>
<dbReference type="InterPro" id="IPR019787">
    <property type="entry name" value="Znf_PHD-finger"/>
</dbReference>
<keyword evidence="12" id="KW-1185">Reference proteome</keyword>
<sequence>MANVQLHRTVNAETYTTSTAIDQKQSLDLVQTMLHGGLSSVTFLRHLFPVNAYREQWYGMGDQIHPYQDYAAGKLAEHTSTKEPKTKMQVLIRGRSKRVNKLLEWLENGPFVALKDGTLRALQIYVHAEPNNRSKVIETYTFTIKYGPQGGSEQMFAGIELGSHASSILNVEISNLALQEFFRKVSQLCEPLPILPAKRFVTMEMFYAHDGDELYARNGWIPGTSTNLYFPESSGWSKLNRELTEVDSRFHCTNLTISHLQIDDGAPKGKLSEFPSVIRYGKPVSKYDAISLFPNTYRRVPNSRGESRDKEGGRASTTPSTIVDADMNKETIMPSPQTHGRSKAAPSLTPFADIPPSTRHRNNLSTSVQQRKSSRLASSLFAAVSQGETAVDTQSSNVQFMAADLVSMMQPESWTQGDTQSQKPTGAPSDSRPVIPTPLASKNALLGPAVAGDGEHHQRPSLSQEMFERLQSESQRLRSEAHRLARSTPNGEGGEDRILCQCGSTKEDGEMVVCTFCDTWQHLECYGYTGKDDPRLPEYHTCYQCLLGGREEETLKTLHGLAQQRRGMQLSRMNGLTSQQQLASDMGLSISAAAPIYEHLKHEGYVIPAKRSGRAKSSASGKVRLVPVTSGRDYDMMQKNLFDPMLHIRHLFPRLAEPTAPEDQSHIPPPASQANHMPPPATPASRLKPRNIVQTPGSGLDLRASMTPFKTPSRWTDALRKRPIEEESPRTSKRLRAVQSGVQRLRSVQTEAFLDAGSAPSSPAKPL</sequence>
<dbReference type="InterPro" id="IPR011011">
    <property type="entry name" value="Znf_FYVE_PHD"/>
</dbReference>
<reference evidence="11" key="1">
    <citation type="journal article" date="2020" name="Stud. Mycol.">
        <title>101 Dothideomycetes genomes: a test case for predicting lifestyles and emergence of pathogens.</title>
        <authorList>
            <person name="Haridas S."/>
            <person name="Albert R."/>
            <person name="Binder M."/>
            <person name="Bloem J."/>
            <person name="Labutti K."/>
            <person name="Salamov A."/>
            <person name="Andreopoulos B."/>
            <person name="Baker S."/>
            <person name="Barry K."/>
            <person name="Bills G."/>
            <person name="Bluhm B."/>
            <person name="Cannon C."/>
            <person name="Castanera R."/>
            <person name="Culley D."/>
            <person name="Daum C."/>
            <person name="Ezra D."/>
            <person name="Gonzalez J."/>
            <person name="Henrissat B."/>
            <person name="Kuo A."/>
            <person name="Liang C."/>
            <person name="Lipzen A."/>
            <person name="Lutzoni F."/>
            <person name="Magnuson J."/>
            <person name="Mondo S."/>
            <person name="Nolan M."/>
            <person name="Ohm R."/>
            <person name="Pangilinan J."/>
            <person name="Park H.-J."/>
            <person name="Ramirez L."/>
            <person name="Alfaro M."/>
            <person name="Sun H."/>
            <person name="Tritt A."/>
            <person name="Yoshinaga Y."/>
            <person name="Zwiers L.-H."/>
            <person name="Turgeon B."/>
            <person name="Goodwin S."/>
            <person name="Spatafora J."/>
            <person name="Crous P."/>
            <person name="Grigoriev I."/>
        </authorList>
    </citation>
    <scope>NUCLEOTIDE SEQUENCE</scope>
    <source>
        <strain evidence="11">CBS 113389</strain>
    </source>
</reference>
<evidence type="ECO:0000259" key="10">
    <source>
        <dbReference type="PROSITE" id="PS50815"/>
    </source>
</evidence>
<dbReference type="PANTHER" id="PTHR48225">
    <property type="entry name" value="HORMA DOMAIN-CONTAINING PROTEIN 1"/>
    <property type="match status" value="1"/>
</dbReference>
<feature type="compositionally biased region" description="Basic and acidic residues" evidence="9">
    <location>
        <begin position="466"/>
        <end position="483"/>
    </location>
</feature>
<dbReference type="InterPro" id="IPR051294">
    <property type="entry name" value="HORMA_MeioticProgression"/>
</dbReference>
<feature type="region of interest" description="Disordered" evidence="9">
    <location>
        <begin position="335"/>
        <end position="371"/>
    </location>
</feature>
<feature type="domain" description="HORMA" evidence="10">
    <location>
        <begin position="24"/>
        <end position="257"/>
    </location>
</feature>
<dbReference type="GO" id="GO:0051598">
    <property type="term" value="P:meiotic recombination checkpoint signaling"/>
    <property type="evidence" value="ECO:0007669"/>
    <property type="project" value="TreeGrafter"/>
</dbReference>
<evidence type="ECO:0000256" key="3">
    <source>
        <dbReference type="ARBA" id="ARBA00022454"/>
    </source>
</evidence>
<dbReference type="EMBL" id="MU001646">
    <property type="protein sequence ID" value="KAF2478494.1"/>
    <property type="molecule type" value="Genomic_DNA"/>
</dbReference>
<evidence type="ECO:0000256" key="2">
    <source>
        <dbReference type="ARBA" id="ARBA00004286"/>
    </source>
</evidence>
<evidence type="ECO:0000256" key="6">
    <source>
        <dbReference type="ARBA" id="ARBA00022833"/>
    </source>
</evidence>
<evidence type="ECO:0000256" key="1">
    <source>
        <dbReference type="ARBA" id="ARBA00004123"/>
    </source>
</evidence>
<dbReference type="RefSeq" id="XP_033585064.1">
    <property type="nucleotide sequence ID" value="XM_033735004.1"/>
</dbReference>
<dbReference type="SUPFAM" id="SSF57903">
    <property type="entry name" value="FYVE/PHD zinc finger"/>
    <property type="match status" value="1"/>
</dbReference>
<feature type="compositionally biased region" description="Pro residues" evidence="9">
    <location>
        <begin position="667"/>
        <end position="682"/>
    </location>
</feature>
<feature type="region of interest" description="Disordered" evidence="9">
    <location>
        <begin position="412"/>
        <end position="496"/>
    </location>
</feature>
<feature type="region of interest" description="Disordered" evidence="9">
    <location>
        <begin position="298"/>
        <end position="320"/>
    </location>
</feature>
<dbReference type="AlphaFoldDB" id="A0A6A6PFH9"/>
<keyword evidence="5" id="KW-0863">Zinc-finger</keyword>
<feature type="region of interest" description="Disordered" evidence="9">
    <location>
        <begin position="658"/>
        <end position="742"/>
    </location>
</feature>
<evidence type="ECO:0000313" key="11">
    <source>
        <dbReference type="EMBL" id="KAF2478494.1"/>
    </source>
</evidence>
<dbReference type="Proteomes" id="UP000799767">
    <property type="component" value="Unassembled WGS sequence"/>
</dbReference>
<dbReference type="GeneID" id="54476006"/>
<accession>A0A6A6PFH9</accession>
<feature type="compositionally biased region" description="Polar residues" evidence="9">
    <location>
        <begin position="412"/>
        <end position="424"/>
    </location>
</feature>
<dbReference type="GO" id="GO:0005694">
    <property type="term" value="C:chromosome"/>
    <property type="evidence" value="ECO:0007669"/>
    <property type="project" value="UniProtKB-SubCell"/>
</dbReference>
<feature type="compositionally biased region" description="Basic and acidic residues" evidence="9">
    <location>
        <begin position="717"/>
        <end position="730"/>
    </location>
</feature>
<evidence type="ECO:0000256" key="7">
    <source>
        <dbReference type="ARBA" id="ARBA00023242"/>
    </source>
</evidence>
<evidence type="ECO:0000256" key="8">
    <source>
        <dbReference type="ARBA" id="ARBA00023254"/>
    </source>
</evidence>
<dbReference type="GO" id="GO:0005634">
    <property type="term" value="C:nucleus"/>
    <property type="evidence" value="ECO:0007669"/>
    <property type="project" value="UniProtKB-SubCell"/>
</dbReference>
<name>A0A6A6PFH9_9PEZI</name>
<evidence type="ECO:0000313" key="12">
    <source>
        <dbReference type="Proteomes" id="UP000799767"/>
    </source>
</evidence>
<evidence type="ECO:0000256" key="4">
    <source>
        <dbReference type="ARBA" id="ARBA00022723"/>
    </source>
</evidence>
<dbReference type="Pfam" id="PF02301">
    <property type="entry name" value="HORMA"/>
    <property type="match status" value="1"/>
</dbReference>
<dbReference type="InterPro" id="IPR013083">
    <property type="entry name" value="Znf_RING/FYVE/PHD"/>
</dbReference>
<gene>
    <name evidence="11" type="ORF">BDY17DRAFT_306199</name>
</gene>